<dbReference type="Proteomes" id="UP000075920">
    <property type="component" value="Unassembled WGS sequence"/>
</dbReference>
<dbReference type="AlphaFoldDB" id="A0A182WGV8"/>
<protein>
    <submittedName>
        <fullName evidence="1">Uncharacterized protein</fullName>
    </submittedName>
</protein>
<evidence type="ECO:0000313" key="1">
    <source>
        <dbReference type="EnsemblMetazoa" id="AMIN009610-PA"/>
    </source>
</evidence>
<dbReference type="EnsemblMetazoa" id="AMIN009610-RA">
    <property type="protein sequence ID" value="AMIN009610-PA"/>
    <property type="gene ID" value="AMIN009610"/>
</dbReference>
<dbReference type="VEuPathDB" id="VectorBase:AMIN009610"/>
<proteinExistence type="predicted"/>
<name>A0A182WGV8_9DIPT</name>
<accession>A0A182WGV8</accession>
<reference evidence="2" key="1">
    <citation type="submission" date="2013-03" db="EMBL/GenBank/DDBJ databases">
        <title>The Genome Sequence of Anopheles minimus MINIMUS1.</title>
        <authorList>
            <consortium name="The Broad Institute Genomics Platform"/>
            <person name="Neafsey D.E."/>
            <person name="Walton C."/>
            <person name="Walker B."/>
            <person name="Young S.K."/>
            <person name="Zeng Q."/>
            <person name="Gargeya S."/>
            <person name="Fitzgerald M."/>
            <person name="Haas B."/>
            <person name="Abouelleil A."/>
            <person name="Allen A.W."/>
            <person name="Alvarado L."/>
            <person name="Arachchi H.M."/>
            <person name="Berlin A.M."/>
            <person name="Chapman S.B."/>
            <person name="Gainer-Dewar J."/>
            <person name="Goldberg J."/>
            <person name="Griggs A."/>
            <person name="Gujja S."/>
            <person name="Hansen M."/>
            <person name="Howarth C."/>
            <person name="Imamovic A."/>
            <person name="Ireland A."/>
            <person name="Larimer J."/>
            <person name="McCowan C."/>
            <person name="Murphy C."/>
            <person name="Pearson M."/>
            <person name="Poon T.W."/>
            <person name="Priest M."/>
            <person name="Roberts A."/>
            <person name="Saif S."/>
            <person name="Shea T."/>
            <person name="Sisk P."/>
            <person name="Sykes S."/>
            <person name="Wortman J."/>
            <person name="Nusbaum C."/>
            <person name="Birren B."/>
        </authorList>
    </citation>
    <scope>NUCLEOTIDE SEQUENCE [LARGE SCALE GENOMIC DNA]</scope>
    <source>
        <strain evidence="2">MINIMUS1</strain>
    </source>
</reference>
<evidence type="ECO:0000313" key="2">
    <source>
        <dbReference type="Proteomes" id="UP000075920"/>
    </source>
</evidence>
<keyword evidence="2" id="KW-1185">Reference proteome</keyword>
<sequence>MECHRRSDTYPRVHCE</sequence>
<reference evidence="1" key="2">
    <citation type="submission" date="2020-05" db="UniProtKB">
        <authorList>
            <consortium name="EnsemblMetazoa"/>
        </authorList>
    </citation>
    <scope>IDENTIFICATION</scope>
    <source>
        <strain evidence="1">MINIMUS1</strain>
    </source>
</reference>
<organism evidence="1 2">
    <name type="scientific">Anopheles minimus</name>
    <dbReference type="NCBI Taxonomy" id="112268"/>
    <lineage>
        <taxon>Eukaryota</taxon>
        <taxon>Metazoa</taxon>
        <taxon>Ecdysozoa</taxon>
        <taxon>Arthropoda</taxon>
        <taxon>Hexapoda</taxon>
        <taxon>Insecta</taxon>
        <taxon>Pterygota</taxon>
        <taxon>Neoptera</taxon>
        <taxon>Endopterygota</taxon>
        <taxon>Diptera</taxon>
        <taxon>Nematocera</taxon>
        <taxon>Culicoidea</taxon>
        <taxon>Culicidae</taxon>
        <taxon>Anophelinae</taxon>
        <taxon>Anopheles</taxon>
    </lineage>
</organism>